<keyword evidence="4" id="KW-0175">Coiled coil</keyword>
<dbReference type="Gene3D" id="3.40.50.300">
    <property type="entry name" value="P-loop containing nucleotide triphosphate hydrolases"/>
    <property type="match status" value="2"/>
</dbReference>
<dbReference type="SUPFAM" id="SSF52540">
    <property type="entry name" value="P-loop containing nucleoside triphosphate hydrolases"/>
    <property type="match status" value="2"/>
</dbReference>
<dbReference type="PANTHER" id="PTHR32114:SF2">
    <property type="entry name" value="ABC TRANSPORTER ABCH.3"/>
    <property type="match status" value="1"/>
</dbReference>
<comment type="caution">
    <text evidence="6">The sequence shown here is derived from an EMBL/GenBank/DDBJ whole genome shotgun (WGS) entry which is preliminary data.</text>
</comment>
<proteinExistence type="inferred from homology"/>
<evidence type="ECO:0000313" key="7">
    <source>
        <dbReference type="Proteomes" id="UP000681027"/>
    </source>
</evidence>
<dbReference type="Pfam" id="PF13476">
    <property type="entry name" value="AAA_23"/>
    <property type="match status" value="1"/>
</dbReference>
<gene>
    <name evidence="6" type="ORF">KHA94_22210</name>
</gene>
<sequence>MFIGKIILNNFRIFRGVHEFDFSNKKVIVVEGPNGHGKSTIFDAINWVISGKISRYVGSSEHQQFNYIINSDAYLSNVNEASVEVYFNSEKELTIKRIVKRNGSTKLFINGQQLGLREGQKEIVQLLVNEKIVNDANLLDSIDLLSFIESTLILSQENLEEFVRGNKPTERYSKLEQILGLTRYGQDFKDYLQELKKEYLTEYNHIISKQEDLRHKRELLNAEYQPKLQQSERDGNKPKSKILDELNTFWGNLQNYSLKSFNSPKNFHDITIDEYENLKKYIESIEDELKRFDFLKFEIEQKEIYVNDTEYNEKIINYKNNIDTLKGKKFKREKGIEKADLIREKLRRIALTNNYLDDKKIEKENIKVDTSNIIKKLEIVSNNVGVDYVSLTYEKVSDFIEEFRLNNDVLKKLLEKNSILEHENQLTLLTRKAEMLETACTPKNKLVNDLQNKIKIIDKQILDLDNQKKSNLESQINTIIHEVQTHLINSNEQKCLVCGSTFSSNEELKDSIRMQLEVSKKLVNGFEIALNEYKVQKNKLNVEQKVTEQELKVSQKELENLRKEIKELKNKIVVMRLNNSIDIEDIGQIQIEIKKVQNYKQNNDNKYKGFIEIKKGLDLWNDLKLKIERITEEEKEILAKHTSYRYFIEDQRKLQLKLNKIESYINIAKVKIQEYDKQILELNQIIQDIERKLQQLVQIKSELEKMINCELVLNSSEILDFIIENISLLKNERFESRNLLKTIEKYMDDIKLREMESKIENYDQENLVLQKQIDQYVKMDEQLKSLFTYHTQVQSSLVNEYLNGLSLAINNYFRQISPHSYFNYINLITKKNELFILLKDNQIGSVDIESDIEDSVNASLTLSAAQSTILAMSIFLALNKSQNWSKLNVIGIDDPFQNLDDINAYSFIDVLSNLVSVEDRQILISTHDSDFARLTVRKMNLDSDDYAYIKIQSYTREAIEIQSEQYRSPGE</sequence>
<evidence type="ECO:0000256" key="4">
    <source>
        <dbReference type="SAM" id="Coils"/>
    </source>
</evidence>
<evidence type="ECO:0000256" key="1">
    <source>
        <dbReference type="ARBA" id="ARBA00006930"/>
    </source>
</evidence>
<feature type="coiled-coil region" evidence="4">
    <location>
        <begin position="672"/>
        <end position="706"/>
    </location>
</feature>
<feature type="domain" description="Rad50/SbcC-type AAA" evidence="5">
    <location>
        <begin position="5"/>
        <end position="215"/>
    </location>
</feature>
<comment type="subunit">
    <text evidence="2">Heterodimer of SbcC and SbcD.</text>
</comment>
<dbReference type="RefSeq" id="WP_213104293.1">
    <property type="nucleotide sequence ID" value="NZ_JAGYPM010000006.1"/>
</dbReference>
<evidence type="ECO:0000256" key="3">
    <source>
        <dbReference type="ARBA" id="ARBA00013368"/>
    </source>
</evidence>
<evidence type="ECO:0000256" key="2">
    <source>
        <dbReference type="ARBA" id="ARBA00011322"/>
    </source>
</evidence>
<feature type="coiled-coil region" evidence="4">
    <location>
        <begin position="752"/>
        <end position="779"/>
    </location>
</feature>
<evidence type="ECO:0000259" key="5">
    <source>
        <dbReference type="Pfam" id="PF13476"/>
    </source>
</evidence>
<feature type="coiled-coil region" evidence="4">
    <location>
        <begin position="530"/>
        <end position="578"/>
    </location>
</feature>
<protein>
    <recommendedName>
        <fullName evidence="3">Nuclease SbcCD subunit C</fullName>
    </recommendedName>
</protein>
<reference evidence="6 7" key="1">
    <citation type="submission" date="2021-05" db="EMBL/GenBank/DDBJ databases">
        <title>Novel Bacillus species.</title>
        <authorList>
            <person name="Liu G."/>
        </authorList>
    </citation>
    <scope>NUCLEOTIDE SEQUENCE [LARGE SCALE GENOMIC DNA]</scope>
    <source>
        <strain evidence="6 7">FJAT-49705</strain>
    </source>
</reference>
<dbReference type="InterPro" id="IPR027417">
    <property type="entry name" value="P-loop_NTPase"/>
</dbReference>
<dbReference type="EMBL" id="JAGYPM010000006">
    <property type="protein sequence ID" value="MBS4192847.1"/>
    <property type="molecule type" value="Genomic_DNA"/>
</dbReference>
<comment type="similarity">
    <text evidence="1">Belongs to the SMC family. SbcC subfamily.</text>
</comment>
<dbReference type="Proteomes" id="UP000681027">
    <property type="component" value="Unassembled WGS sequence"/>
</dbReference>
<organism evidence="6 7">
    <name type="scientific">Cytobacillus citreus</name>
    <dbReference type="NCBI Taxonomy" id="2833586"/>
    <lineage>
        <taxon>Bacteria</taxon>
        <taxon>Bacillati</taxon>
        <taxon>Bacillota</taxon>
        <taxon>Bacilli</taxon>
        <taxon>Bacillales</taxon>
        <taxon>Bacillaceae</taxon>
        <taxon>Cytobacillus</taxon>
    </lineage>
</organism>
<accession>A0ABS5NYD9</accession>
<evidence type="ECO:0000313" key="6">
    <source>
        <dbReference type="EMBL" id="MBS4192847.1"/>
    </source>
</evidence>
<name>A0ABS5NYD9_9BACI</name>
<dbReference type="InterPro" id="IPR038729">
    <property type="entry name" value="Rad50/SbcC_AAA"/>
</dbReference>
<feature type="coiled-coil region" evidence="4">
    <location>
        <begin position="419"/>
        <end position="467"/>
    </location>
</feature>
<dbReference type="PANTHER" id="PTHR32114">
    <property type="entry name" value="ABC TRANSPORTER ABCH.3"/>
    <property type="match status" value="1"/>
</dbReference>
<keyword evidence="7" id="KW-1185">Reference proteome</keyword>